<feature type="compositionally biased region" description="Pro residues" evidence="1">
    <location>
        <begin position="140"/>
        <end position="164"/>
    </location>
</feature>
<proteinExistence type="predicted"/>
<reference evidence="2 3" key="2">
    <citation type="journal article" date="2015" name="Biomed. Res. Int.">
        <title>Effects of Arsenite Resistance on the Growth and Functional Gene Expression of Leptospirillum ferriphilum and Acidithiobacillus thiooxidans in Pure Culture and Coculture.</title>
        <authorList>
            <person name="Jiang H."/>
            <person name="Liang Y."/>
            <person name="Yin H."/>
            <person name="Xiao Y."/>
            <person name="Guo X."/>
            <person name="Xu Y."/>
            <person name="Hu Q."/>
            <person name="Liu H."/>
            <person name="Liu X."/>
        </authorList>
    </citation>
    <scope>NUCLEOTIDE SEQUENCE [LARGE SCALE GENOMIC DNA]</scope>
    <source>
        <strain evidence="2 3">YSK</strain>
    </source>
</reference>
<accession>A0A059XUV7</accession>
<keyword evidence="3" id="KW-1185">Reference proteome</keyword>
<reference evidence="3" key="1">
    <citation type="submission" date="2014-02" db="EMBL/GenBank/DDBJ databases">
        <title>Complete genome sequence and comparative genomic analysis of the nitrogen-fixing bacterium Leptospirillum ferriphilum YSK.</title>
        <authorList>
            <person name="Guo X."/>
            <person name="Yin H."/>
            <person name="Liang Y."/>
            <person name="Hu Q."/>
            <person name="Ma L."/>
            <person name="Xiao Y."/>
            <person name="Zhang X."/>
            <person name="Qiu G."/>
            <person name="Liu X."/>
        </authorList>
    </citation>
    <scope>NUCLEOTIDE SEQUENCE [LARGE SCALE GENOMIC DNA]</scope>
    <source>
        <strain evidence="3">YSK</strain>
    </source>
</reference>
<dbReference type="EMBL" id="CP007243">
    <property type="protein sequence ID" value="AIA30850.1"/>
    <property type="molecule type" value="Genomic_DNA"/>
</dbReference>
<feature type="region of interest" description="Disordered" evidence="1">
    <location>
        <begin position="126"/>
        <end position="164"/>
    </location>
</feature>
<evidence type="ECO:0000256" key="1">
    <source>
        <dbReference type="SAM" id="MobiDB-lite"/>
    </source>
</evidence>
<protein>
    <submittedName>
        <fullName evidence="2">Uncharacterized protein</fullName>
    </submittedName>
</protein>
<evidence type="ECO:0000313" key="2">
    <source>
        <dbReference type="EMBL" id="AIA30850.1"/>
    </source>
</evidence>
<dbReference type="AlphaFoldDB" id="A0A059XUV7"/>
<organism evidence="2 3">
    <name type="scientific">Leptospirillum ferriphilum YSK</name>
    <dbReference type="NCBI Taxonomy" id="1441628"/>
    <lineage>
        <taxon>Bacteria</taxon>
        <taxon>Pseudomonadati</taxon>
        <taxon>Nitrospirota</taxon>
        <taxon>Nitrospiria</taxon>
        <taxon>Nitrospirales</taxon>
        <taxon>Nitrospiraceae</taxon>
        <taxon>Leptospirillum</taxon>
    </lineage>
</organism>
<dbReference type="Proteomes" id="UP000027059">
    <property type="component" value="Chromosome"/>
</dbReference>
<dbReference type="KEGG" id="lfp:Y981_09120"/>
<gene>
    <name evidence="2" type="ORF">Y981_09120</name>
</gene>
<dbReference type="HOGENOM" id="CLU_1803782_0_0_0"/>
<name>A0A059XUV7_9BACT</name>
<evidence type="ECO:0000313" key="3">
    <source>
        <dbReference type="Proteomes" id="UP000027059"/>
    </source>
</evidence>
<sequence>METGILFRKNPRVQSIKEERSMKTKRTGTRTQMLSVALLSVAIIGVSAGQAIAHAAPVPPVHAVVHPVVHPHAHGAANMGMTHMSPAPANFGQDVSAVADTQGKTISQDARSGITGQKLSAIATQHGDMVSDMATGQTPALPPPPAPGTPPPPPPGAPAPPPAP</sequence>